<organism evidence="3 4">
    <name type="scientific">Bursaphelenchus okinawaensis</name>
    <dbReference type="NCBI Taxonomy" id="465554"/>
    <lineage>
        <taxon>Eukaryota</taxon>
        <taxon>Metazoa</taxon>
        <taxon>Ecdysozoa</taxon>
        <taxon>Nematoda</taxon>
        <taxon>Chromadorea</taxon>
        <taxon>Rhabditida</taxon>
        <taxon>Tylenchina</taxon>
        <taxon>Tylenchomorpha</taxon>
        <taxon>Aphelenchoidea</taxon>
        <taxon>Aphelenchoididae</taxon>
        <taxon>Bursaphelenchus</taxon>
    </lineage>
</organism>
<evidence type="ECO:0000313" key="3">
    <source>
        <dbReference type="EMBL" id="CAD5212327.1"/>
    </source>
</evidence>
<comment type="caution">
    <text evidence="3">The sequence shown here is derived from an EMBL/GenBank/DDBJ whole genome shotgun (WGS) entry which is preliminary data.</text>
</comment>
<reference evidence="3" key="1">
    <citation type="submission" date="2020-09" db="EMBL/GenBank/DDBJ databases">
        <authorList>
            <person name="Kikuchi T."/>
        </authorList>
    </citation>
    <scope>NUCLEOTIDE SEQUENCE</scope>
    <source>
        <strain evidence="3">SH1</strain>
    </source>
</reference>
<dbReference type="AlphaFoldDB" id="A0A811K8F7"/>
<feature type="compositionally biased region" description="Basic and acidic residues" evidence="1">
    <location>
        <begin position="266"/>
        <end position="301"/>
    </location>
</feature>
<evidence type="ECO:0000256" key="1">
    <source>
        <dbReference type="SAM" id="MobiDB-lite"/>
    </source>
</evidence>
<feature type="region of interest" description="Disordered" evidence="1">
    <location>
        <begin position="244"/>
        <end position="380"/>
    </location>
</feature>
<evidence type="ECO:0000256" key="2">
    <source>
        <dbReference type="SAM" id="SignalP"/>
    </source>
</evidence>
<dbReference type="EMBL" id="CAJFDH010000002">
    <property type="protein sequence ID" value="CAD5212327.1"/>
    <property type="molecule type" value="Genomic_DNA"/>
</dbReference>
<name>A0A811K8F7_9BILA</name>
<accession>A0A811K8F7</accession>
<protein>
    <submittedName>
        <fullName evidence="3">Uncharacterized protein</fullName>
    </submittedName>
</protein>
<dbReference type="Proteomes" id="UP000614601">
    <property type="component" value="Unassembled WGS sequence"/>
</dbReference>
<dbReference type="EMBL" id="CAJFCW020000002">
    <property type="protein sequence ID" value="CAG9095582.1"/>
    <property type="molecule type" value="Genomic_DNA"/>
</dbReference>
<sequence length="544" mass="62872">MYSIPATIVLLYYTTLVQPFPVADEPQPIQFEGMRSRLDLVDIKPWDNRFGQKREIDLKDYIHHVKDDLHGDDKKDDNIGEAHQSIGEERQNIGESHNEVKIDQDNMLKHNNDKELKTNHDNNLQNEHDNELKPKVPNEIINKVTKNNLEKINEEKEVILSPESDEKSHKTQEEKIPEYKDDKNDIEEQLKLKESSLKKIPEDYDDNKIVWNMNIKKFVENPLIPTKNEKIILPDSKQIKMTEELKVHHKTSNSDIDEKIEDADEDQKKLVKEEYQKNRKEEGKKEESEKIQNPEVRKEEEFAPEVDANEEKNKTLKEEEPDGKDDTNNETFKNKHNKNDDIKLSQPTMEDPMTPVPYSDFVPKPSAEPSLKTTPMPTTIPKQSTISLKIEVNDQGVVNKDEVSVYLPKKHFDRIAEMTRDGQPLEVKFIDEHGYFDEKLELDPIKEPPISKTTVSHVDPITTDQLIPTVAPPSPTTPGTVTVKETVMSFLSKLAAALKCTKRDCSSAIKDIRMSKRKQLKEHSTPPRRIRQADTETRKCSCRS</sequence>
<dbReference type="OrthoDB" id="10624737at2759"/>
<feature type="chain" id="PRO_5036220980" evidence="2">
    <location>
        <begin position="20"/>
        <end position="544"/>
    </location>
</feature>
<feature type="region of interest" description="Disordered" evidence="1">
    <location>
        <begin position="516"/>
        <end position="544"/>
    </location>
</feature>
<feature type="compositionally biased region" description="Polar residues" evidence="1">
    <location>
        <begin position="371"/>
        <end position="380"/>
    </location>
</feature>
<feature type="signal peptide" evidence="2">
    <location>
        <begin position="1"/>
        <end position="19"/>
    </location>
</feature>
<feature type="compositionally biased region" description="Basic and acidic residues" evidence="1">
    <location>
        <begin position="309"/>
        <end position="318"/>
    </location>
</feature>
<keyword evidence="2" id="KW-0732">Signal</keyword>
<proteinExistence type="predicted"/>
<dbReference type="Proteomes" id="UP000783686">
    <property type="component" value="Unassembled WGS sequence"/>
</dbReference>
<keyword evidence="4" id="KW-1185">Reference proteome</keyword>
<feature type="region of interest" description="Disordered" evidence="1">
    <location>
        <begin position="154"/>
        <end position="184"/>
    </location>
</feature>
<evidence type="ECO:0000313" key="4">
    <source>
        <dbReference type="Proteomes" id="UP000614601"/>
    </source>
</evidence>
<gene>
    <name evidence="3" type="ORF">BOKJ2_LOCUS4147</name>
</gene>
<feature type="compositionally biased region" description="Basic and acidic residues" evidence="1">
    <location>
        <begin position="521"/>
        <end position="544"/>
    </location>
</feature>